<dbReference type="RefSeq" id="WP_159075721.1">
    <property type="nucleotide sequence ID" value="NZ_WYET01000007.1"/>
</dbReference>
<name>A0A850NDX7_9FLAO</name>
<protein>
    <recommendedName>
        <fullName evidence="3">PrcB C-terminal domain-containing protein</fullName>
    </recommendedName>
</protein>
<gene>
    <name evidence="1" type="ORF">GUA46_13460</name>
</gene>
<keyword evidence="2" id="KW-1185">Reference proteome</keyword>
<dbReference type="AlphaFoldDB" id="A0A850NDX7"/>
<sequence>MKRHLNHVLKTHFNIKHFFIIASICLLSCKAQKSANSTVGEHIDGLTLIEHQNFTNIDSFETRVIRDTKTLGKFYKQINKTRKPGLPVPMVDFSKDMLILVCLGEQHGEKTIQLSKLKETDQEMLIALDVQNISIEEEISIQPVYFPFYLYKMPLVDKAVVFQKIEE</sequence>
<comment type="caution">
    <text evidence="1">The sequence shown here is derived from an EMBL/GenBank/DDBJ whole genome shotgun (WGS) entry which is preliminary data.</text>
</comment>
<reference evidence="1 2" key="1">
    <citation type="submission" date="2020-01" db="EMBL/GenBank/DDBJ databases">
        <title>Draft Genome Analysis of Muricauda sp. HICW Isolated from coastal seawater of PR China.</title>
        <authorList>
            <person name="Chen M.-X."/>
        </authorList>
    </citation>
    <scope>NUCLEOTIDE SEQUENCE [LARGE SCALE GENOMIC DNA]</scope>
    <source>
        <strain evidence="1 2">HICW</strain>
    </source>
</reference>
<evidence type="ECO:0008006" key="3">
    <source>
        <dbReference type="Google" id="ProtNLM"/>
    </source>
</evidence>
<organism evidence="1 2">
    <name type="scientific">Flagellimonas chongwuensis</name>
    <dbReference type="NCBI Taxonomy" id="2697365"/>
    <lineage>
        <taxon>Bacteria</taxon>
        <taxon>Pseudomonadati</taxon>
        <taxon>Bacteroidota</taxon>
        <taxon>Flavobacteriia</taxon>
        <taxon>Flavobacteriales</taxon>
        <taxon>Flavobacteriaceae</taxon>
        <taxon>Flagellimonas</taxon>
    </lineage>
</organism>
<dbReference type="EMBL" id="WYET01000007">
    <property type="protein sequence ID" value="NVN19351.1"/>
    <property type="molecule type" value="Genomic_DNA"/>
</dbReference>
<dbReference type="Proteomes" id="UP000558089">
    <property type="component" value="Unassembled WGS sequence"/>
</dbReference>
<evidence type="ECO:0000313" key="1">
    <source>
        <dbReference type="EMBL" id="NVN19351.1"/>
    </source>
</evidence>
<evidence type="ECO:0000313" key="2">
    <source>
        <dbReference type="Proteomes" id="UP000558089"/>
    </source>
</evidence>
<accession>A0A850NDX7</accession>
<proteinExistence type="predicted"/>